<dbReference type="AlphaFoldDB" id="A0AAW6MCM7"/>
<dbReference type="RefSeq" id="WP_275203104.1">
    <property type="nucleotide sequence ID" value="NZ_JARFID010000791.1"/>
</dbReference>
<reference evidence="2" key="1">
    <citation type="submission" date="2023-03" db="EMBL/GenBank/DDBJ databases">
        <title>DFI Biobank Strains.</title>
        <authorList>
            <person name="Mostad J."/>
            <person name="Paddock L."/>
            <person name="Medina S."/>
            <person name="Waligurski E."/>
            <person name="Barat B."/>
            <person name="Smith R."/>
            <person name="Burgo V."/>
            <person name="Metcalfe C."/>
            <person name="Woodson C."/>
            <person name="Sundararajan A."/>
            <person name="Ramaswamy R."/>
            <person name="Lin H."/>
            <person name="Pamer E.G."/>
        </authorList>
    </citation>
    <scope>NUCLEOTIDE SEQUENCE</scope>
    <source>
        <strain evidence="2">DFI.9.5</strain>
    </source>
</reference>
<feature type="non-terminal residue" evidence="2">
    <location>
        <position position="99"/>
    </location>
</feature>
<accession>A0AAW6MCM7</accession>
<feature type="non-terminal residue" evidence="2">
    <location>
        <position position="1"/>
    </location>
</feature>
<gene>
    <name evidence="2" type="ORF">PZH42_29695</name>
</gene>
<comment type="caution">
    <text evidence="2">The sequence shown here is derived from an EMBL/GenBank/DDBJ whole genome shotgun (WGS) entry which is preliminary data.</text>
</comment>
<feature type="domain" description="SusD-like N-terminal" evidence="1">
    <location>
        <begin position="23"/>
        <end position="99"/>
    </location>
</feature>
<dbReference type="EMBL" id="JARFID010000791">
    <property type="protein sequence ID" value="MDE8698152.1"/>
    <property type="molecule type" value="Genomic_DNA"/>
</dbReference>
<dbReference type="Proteomes" id="UP001221924">
    <property type="component" value="Unassembled WGS sequence"/>
</dbReference>
<dbReference type="InterPro" id="IPR033985">
    <property type="entry name" value="SusD-like_N"/>
</dbReference>
<proteinExistence type="predicted"/>
<dbReference type="SUPFAM" id="SSF48452">
    <property type="entry name" value="TPR-like"/>
    <property type="match status" value="1"/>
</dbReference>
<dbReference type="Gene3D" id="1.25.40.390">
    <property type="match status" value="1"/>
</dbReference>
<dbReference type="Pfam" id="PF14322">
    <property type="entry name" value="SusD-like_3"/>
    <property type="match status" value="1"/>
</dbReference>
<evidence type="ECO:0000313" key="3">
    <source>
        <dbReference type="Proteomes" id="UP001221924"/>
    </source>
</evidence>
<name>A0AAW6MCM7_9BACE</name>
<dbReference type="InterPro" id="IPR011990">
    <property type="entry name" value="TPR-like_helical_dom_sf"/>
</dbReference>
<evidence type="ECO:0000259" key="1">
    <source>
        <dbReference type="Pfam" id="PF14322"/>
    </source>
</evidence>
<protein>
    <submittedName>
        <fullName evidence="2">RagB/SusD family nutrient uptake outer membrane protein</fullName>
    </submittedName>
</protein>
<evidence type="ECO:0000313" key="2">
    <source>
        <dbReference type="EMBL" id="MDE8698152.1"/>
    </source>
</evidence>
<organism evidence="2 3">
    <name type="scientific">Bacteroides cellulosilyticus</name>
    <dbReference type="NCBI Taxonomy" id="246787"/>
    <lineage>
        <taxon>Bacteria</taxon>
        <taxon>Pseudomonadati</taxon>
        <taxon>Bacteroidota</taxon>
        <taxon>Bacteroidia</taxon>
        <taxon>Bacteroidales</taxon>
        <taxon>Bacteroidaceae</taxon>
        <taxon>Bacteroides</taxon>
    </lineage>
</organism>
<sequence length="99" mass="11497">FNYIWAIECHNMGVDEFTDANNTMPAWNHYIQDLNSSENGANQPMWDNYYGLVEPANIIISNMTQYYNQSSATYNTRLGEGYFLRAYAYFELVKHFGGV</sequence>